<reference evidence="2" key="1">
    <citation type="submission" date="2021-02" db="EMBL/GenBank/DDBJ databases">
        <authorList>
            <person name="Dougan E. K."/>
            <person name="Rhodes N."/>
            <person name="Thang M."/>
            <person name="Chan C."/>
        </authorList>
    </citation>
    <scope>NUCLEOTIDE SEQUENCE</scope>
</reference>
<sequence>MVPSSGQSSSPSSAGLEESNQPLLSQSESRGWWTRSPTISVLGGLAVMALAAVLLDKVHWTDAAESKSDSDHNKPAVPKGSMELRMMPDKGLNSLGAVCLDGSDAGFYFSKASAPEHANDWQIYFGGGGWCYDEADCLGRSSGFLGSSDSWAESIGPQEGIMSGDCKVNPTFCNFNRVWLAYCDGNSFTGNRDQPVMVSANDGKPPKALYFRGRRILDAVLDTVFDEMGLGKAENVILTGCSAGGLAALLHADYVHSRLQARAPSLQKFRAVPISGFFLLHSNVLGEEVFAAQMQTIFELSNSSGGVNSKCVAANLGKDAWKCNFASTAYAFTLSTPVFLLNSALDNWQVPCIYTAQLPVGFPNQIPDINGNCSAVPGWENCSRDVEACSEAQVPTLNAYIQDFNSTLQSTATYHKTGNGAFIHSCETHCEAQSRSWNTFAIHGVTLQQAVSTWWNSDDEPASAHCYTPCLYHLNSPRACNPTCMESLRPESAIVV</sequence>
<dbReference type="PANTHER" id="PTHR21562:SF67">
    <property type="entry name" value="PECTIN ACETYLESTERASE"/>
    <property type="match status" value="1"/>
</dbReference>
<dbReference type="InterPro" id="IPR029058">
    <property type="entry name" value="AB_hydrolase_fold"/>
</dbReference>
<feature type="compositionally biased region" description="Polar residues" evidence="1">
    <location>
        <begin position="20"/>
        <end position="29"/>
    </location>
</feature>
<dbReference type="GO" id="GO:0016787">
    <property type="term" value="F:hydrolase activity"/>
    <property type="evidence" value="ECO:0007669"/>
    <property type="project" value="InterPro"/>
</dbReference>
<comment type="caution">
    <text evidence="2">The sequence shown here is derived from an EMBL/GenBank/DDBJ whole genome shotgun (WGS) entry which is preliminary data.</text>
</comment>
<evidence type="ECO:0000313" key="2">
    <source>
        <dbReference type="EMBL" id="CAE8631851.1"/>
    </source>
</evidence>
<dbReference type="EMBL" id="CAJNNV010030227">
    <property type="protein sequence ID" value="CAE8631851.1"/>
    <property type="molecule type" value="Genomic_DNA"/>
</dbReference>
<evidence type="ECO:0000313" key="3">
    <source>
        <dbReference type="Proteomes" id="UP000654075"/>
    </source>
</evidence>
<dbReference type="Proteomes" id="UP000654075">
    <property type="component" value="Unassembled WGS sequence"/>
</dbReference>
<dbReference type="OMA" id="LSPGMCF"/>
<dbReference type="AlphaFoldDB" id="A0A813H243"/>
<keyword evidence="3" id="KW-1185">Reference proteome</keyword>
<feature type="region of interest" description="Disordered" evidence="1">
    <location>
        <begin position="1"/>
        <end position="29"/>
    </location>
</feature>
<dbReference type="InterPro" id="IPR004963">
    <property type="entry name" value="PAE/NOTUM"/>
</dbReference>
<protein>
    <recommendedName>
        <fullName evidence="4">Pectin acetylesterase</fullName>
    </recommendedName>
</protein>
<dbReference type="OrthoDB" id="2015280at2759"/>
<accession>A0A813H243</accession>
<dbReference type="Pfam" id="PF03283">
    <property type="entry name" value="PAE"/>
    <property type="match status" value="1"/>
</dbReference>
<name>A0A813H243_POLGL</name>
<dbReference type="PANTHER" id="PTHR21562">
    <property type="entry name" value="NOTUM-RELATED"/>
    <property type="match status" value="1"/>
</dbReference>
<feature type="compositionally biased region" description="Low complexity" evidence="1">
    <location>
        <begin position="1"/>
        <end position="19"/>
    </location>
</feature>
<proteinExistence type="predicted"/>
<evidence type="ECO:0000256" key="1">
    <source>
        <dbReference type="SAM" id="MobiDB-lite"/>
    </source>
</evidence>
<organism evidence="2 3">
    <name type="scientific">Polarella glacialis</name>
    <name type="common">Dinoflagellate</name>
    <dbReference type="NCBI Taxonomy" id="89957"/>
    <lineage>
        <taxon>Eukaryota</taxon>
        <taxon>Sar</taxon>
        <taxon>Alveolata</taxon>
        <taxon>Dinophyceae</taxon>
        <taxon>Suessiales</taxon>
        <taxon>Suessiaceae</taxon>
        <taxon>Polarella</taxon>
    </lineage>
</organism>
<dbReference type="SUPFAM" id="SSF53474">
    <property type="entry name" value="alpha/beta-Hydrolases"/>
    <property type="match status" value="1"/>
</dbReference>
<evidence type="ECO:0008006" key="4">
    <source>
        <dbReference type="Google" id="ProtNLM"/>
    </source>
</evidence>
<gene>
    <name evidence="2" type="ORF">PGLA1383_LOCUS47852</name>
</gene>